<dbReference type="Pfam" id="PF05065">
    <property type="entry name" value="Phage_capsid"/>
    <property type="match status" value="1"/>
</dbReference>
<dbReference type="InterPro" id="IPR024455">
    <property type="entry name" value="Phage_capsid"/>
</dbReference>
<dbReference type="SUPFAM" id="SSF56563">
    <property type="entry name" value="Major capsid protein gp5"/>
    <property type="match status" value="1"/>
</dbReference>
<dbReference type="InterPro" id="IPR054612">
    <property type="entry name" value="Phage_capsid-like_C"/>
</dbReference>
<reference evidence="4 5" key="1">
    <citation type="submission" date="2020-08" db="EMBL/GenBank/DDBJ databases">
        <title>Sequencing the genomes of 1000 actinobacteria strains.</title>
        <authorList>
            <person name="Klenk H.-P."/>
        </authorList>
    </citation>
    <scope>NUCLEOTIDE SEQUENCE [LARGE SCALE GENOMIC DNA]</scope>
    <source>
        <strain evidence="4 5">DSM 45486</strain>
    </source>
</reference>
<feature type="domain" description="Phage capsid-like C-terminal" evidence="3">
    <location>
        <begin position="123"/>
        <end position="382"/>
    </location>
</feature>
<dbReference type="EMBL" id="JACHMO010000001">
    <property type="protein sequence ID" value="MBB5804660.1"/>
    <property type="molecule type" value="Genomic_DNA"/>
</dbReference>
<name>A0A7W9HLY6_9PSEU</name>
<gene>
    <name evidence="4" type="ORF">F4560_004428</name>
</gene>
<dbReference type="Proteomes" id="UP000552097">
    <property type="component" value="Unassembled WGS sequence"/>
</dbReference>
<proteinExistence type="predicted"/>
<dbReference type="Gene3D" id="3.30.2400.10">
    <property type="entry name" value="Major capsid protein gp5"/>
    <property type="match status" value="1"/>
</dbReference>
<evidence type="ECO:0000256" key="2">
    <source>
        <dbReference type="SAM" id="Coils"/>
    </source>
</evidence>
<dbReference type="NCBIfam" id="TIGR01554">
    <property type="entry name" value="major_cap_HK97"/>
    <property type="match status" value="1"/>
</dbReference>
<evidence type="ECO:0000256" key="1">
    <source>
        <dbReference type="ARBA" id="ARBA00004328"/>
    </source>
</evidence>
<sequence length="386" mass="40816">MSFKDELEVALQAYDAAKEERSALVGAEVTEEVRTKVSEVETRMTELAAEVSNLSAKAEEERAIEEARAKSPLFVPRVVTNDRAKNDNDELRSLFASRGSRNFSTTAREFRAVLGSADGNYTSKTFGDAVMSNFANRATLTNAGAVIRNDQSGNKLSAVAVDTIDTAWTARGDALPDTTTGTVKELSAYLVGGIVRVDNQQIQDSASDLVGLIANKAGVTIANEVQEKLLTGTGTNEPTGVLATTGGAAVGVTAGASALTAANLYVLRGKVVNPTAWVMNSTTFAAIMSLDTNGLWAVDPTKSVTTLLGVPVIFDENMPNIGANNKSVVLGDFANGYYLRVAGGIDTQVLVERYAEYNQTGIKVVTRVDGVVTDPQLVQVIKHAAS</sequence>
<comment type="subcellular location">
    <subcellularLocation>
        <location evidence="1">Virion</location>
    </subcellularLocation>
</comment>
<feature type="coiled-coil region" evidence="2">
    <location>
        <begin position="37"/>
        <end position="64"/>
    </location>
</feature>
<dbReference type="AlphaFoldDB" id="A0A7W9HLY6"/>
<protein>
    <submittedName>
        <fullName evidence="4">HK97 family phage major capsid protein</fullName>
    </submittedName>
</protein>
<accession>A0A7W9HLY6</accession>
<keyword evidence="2" id="KW-0175">Coiled coil</keyword>
<organism evidence="4 5">
    <name type="scientific">Saccharothrix ecbatanensis</name>
    <dbReference type="NCBI Taxonomy" id="1105145"/>
    <lineage>
        <taxon>Bacteria</taxon>
        <taxon>Bacillati</taxon>
        <taxon>Actinomycetota</taxon>
        <taxon>Actinomycetes</taxon>
        <taxon>Pseudonocardiales</taxon>
        <taxon>Pseudonocardiaceae</taxon>
        <taxon>Saccharothrix</taxon>
    </lineage>
</organism>
<evidence type="ECO:0000313" key="4">
    <source>
        <dbReference type="EMBL" id="MBB5804660.1"/>
    </source>
</evidence>
<keyword evidence="5" id="KW-1185">Reference proteome</keyword>
<evidence type="ECO:0000259" key="3">
    <source>
        <dbReference type="Pfam" id="PF05065"/>
    </source>
</evidence>
<dbReference type="RefSeq" id="WP_184922654.1">
    <property type="nucleotide sequence ID" value="NZ_JACHMO010000001.1"/>
</dbReference>
<comment type="caution">
    <text evidence="4">The sequence shown here is derived from an EMBL/GenBank/DDBJ whole genome shotgun (WGS) entry which is preliminary data.</text>
</comment>
<evidence type="ECO:0000313" key="5">
    <source>
        <dbReference type="Proteomes" id="UP000552097"/>
    </source>
</evidence>